<keyword evidence="2 6" id="KW-0863">Zinc-finger</keyword>
<dbReference type="CDD" id="cd00202">
    <property type="entry name" value="ZnF_GATA"/>
    <property type="match status" value="1"/>
</dbReference>
<evidence type="ECO:0000256" key="6">
    <source>
        <dbReference type="PROSITE-ProRule" id="PRU00094"/>
    </source>
</evidence>
<organism evidence="10 11">
    <name type="scientific">Crepidotus variabilis</name>
    <dbReference type="NCBI Taxonomy" id="179855"/>
    <lineage>
        <taxon>Eukaryota</taxon>
        <taxon>Fungi</taxon>
        <taxon>Dikarya</taxon>
        <taxon>Basidiomycota</taxon>
        <taxon>Agaricomycotina</taxon>
        <taxon>Agaricomycetes</taxon>
        <taxon>Agaricomycetidae</taxon>
        <taxon>Agaricales</taxon>
        <taxon>Agaricineae</taxon>
        <taxon>Crepidotaceae</taxon>
        <taxon>Crepidotus</taxon>
    </lineage>
</organism>
<evidence type="ECO:0000256" key="2">
    <source>
        <dbReference type="ARBA" id="ARBA00022771"/>
    </source>
</evidence>
<evidence type="ECO:0000256" key="3">
    <source>
        <dbReference type="ARBA" id="ARBA00022833"/>
    </source>
</evidence>
<dbReference type="GO" id="GO:0006355">
    <property type="term" value="P:regulation of DNA-templated transcription"/>
    <property type="evidence" value="ECO:0007669"/>
    <property type="project" value="InterPro"/>
</dbReference>
<feature type="compositionally biased region" description="Basic and acidic residues" evidence="7">
    <location>
        <begin position="718"/>
        <end position="732"/>
    </location>
</feature>
<dbReference type="AlphaFoldDB" id="A0A9P6E369"/>
<dbReference type="PROSITE" id="PS50114">
    <property type="entry name" value="GATA_ZN_FINGER_2"/>
    <property type="match status" value="1"/>
</dbReference>
<gene>
    <name evidence="10" type="ORF">CPB83DRAFT_778335</name>
</gene>
<dbReference type="Proteomes" id="UP000807306">
    <property type="component" value="Unassembled WGS sequence"/>
</dbReference>
<keyword evidence="5" id="KW-0804">Transcription</keyword>
<reference evidence="10" key="1">
    <citation type="submission" date="2020-11" db="EMBL/GenBank/DDBJ databases">
        <authorList>
            <consortium name="DOE Joint Genome Institute"/>
            <person name="Ahrendt S."/>
            <person name="Riley R."/>
            <person name="Andreopoulos W."/>
            <person name="Labutti K."/>
            <person name="Pangilinan J."/>
            <person name="Ruiz-Duenas F.J."/>
            <person name="Barrasa J.M."/>
            <person name="Sanchez-Garcia M."/>
            <person name="Camarero S."/>
            <person name="Miyauchi S."/>
            <person name="Serrano A."/>
            <person name="Linde D."/>
            <person name="Babiker R."/>
            <person name="Drula E."/>
            <person name="Ayuso-Fernandez I."/>
            <person name="Pacheco R."/>
            <person name="Padilla G."/>
            <person name="Ferreira P."/>
            <person name="Barriuso J."/>
            <person name="Kellner H."/>
            <person name="Castanera R."/>
            <person name="Alfaro M."/>
            <person name="Ramirez L."/>
            <person name="Pisabarro A.G."/>
            <person name="Kuo A."/>
            <person name="Tritt A."/>
            <person name="Lipzen A."/>
            <person name="He G."/>
            <person name="Yan M."/>
            <person name="Ng V."/>
            <person name="Cullen D."/>
            <person name="Martin F."/>
            <person name="Rosso M.-N."/>
            <person name="Henrissat B."/>
            <person name="Hibbett D."/>
            <person name="Martinez A.T."/>
            <person name="Grigoriev I.V."/>
        </authorList>
    </citation>
    <scope>NUCLEOTIDE SEQUENCE</scope>
    <source>
        <strain evidence="10">CBS 506.95</strain>
    </source>
</reference>
<dbReference type="InterPro" id="IPR035965">
    <property type="entry name" value="PAS-like_dom_sf"/>
</dbReference>
<dbReference type="InterPro" id="IPR000014">
    <property type="entry name" value="PAS"/>
</dbReference>
<feature type="compositionally biased region" description="Low complexity" evidence="7">
    <location>
        <begin position="684"/>
        <end position="695"/>
    </location>
</feature>
<dbReference type="EMBL" id="MU158003">
    <property type="protein sequence ID" value="KAF9521679.1"/>
    <property type="molecule type" value="Genomic_DNA"/>
</dbReference>
<protein>
    <recommendedName>
        <fullName evidence="12">GATA-type domain-containing protein</fullName>
    </recommendedName>
</protein>
<dbReference type="SUPFAM" id="SSF55785">
    <property type="entry name" value="PYP-like sensor domain (PAS domain)"/>
    <property type="match status" value="1"/>
</dbReference>
<feature type="domain" description="PAS" evidence="8">
    <location>
        <begin position="65"/>
        <end position="111"/>
    </location>
</feature>
<dbReference type="Gene3D" id="3.30.50.10">
    <property type="entry name" value="Erythroid Transcription Factor GATA-1, subunit A"/>
    <property type="match status" value="1"/>
</dbReference>
<evidence type="ECO:0000259" key="8">
    <source>
        <dbReference type="PROSITE" id="PS50112"/>
    </source>
</evidence>
<feature type="region of interest" description="Disordered" evidence="7">
    <location>
        <begin position="404"/>
        <end position="513"/>
    </location>
</feature>
<feature type="region of interest" description="Disordered" evidence="7">
    <location>
        <begin position="528"/>
        <end position="630"/>
    </location>
</feature>
<evidence type="ECO:0000256" key="4">
    <source>
        <dbReference type="ARBA" id="ARBA00023015"/>
    </source>
</evidence>
<comment type="caution">
    <text evidence="10">The sequence shown here is derived from an EMBL/GenBank/DDBJ whole genome shotgun (WGS) entry which is preliminary data.</text>
</comment>
<dbReference type="OrthoDB" id="2162994at2759"/>
<dbReference type="PROSITE" id="PS50112">
    <property type="entry name" value="PAS"/>
    <property type="match status" value="1"/>
</dbReference>
<dbReference type="GO" id="GO:0008270">
    <property type="term" value="F:zinc ion binding"/>
    <property type="evidence" value="ECO:0007669"/>
    <property type="project" value="UniProtKB-KW"/>
</dbReference>
<keyword evidence="11" id="KW-1185">Reference proteome</keyword>
<dbReference type="SMART" id="SM00401">
    <property type="entry name" value="ZnF_GATA"/>
    <property type="match status" value="1"/>
</dbReference>
<evidence type="ECO:0000313" key="10">
    <source>
        <dbReference type="EMBL" id="KAF9521679.1"/>
    </source>
</evidence>
<feature type="domain" description="GATA-type" evidence="9">
    <location>
        <begin position="490"/>
        <end position="544"/>
    </location>
</feature>
<feature type="compositionally biased region" description="Polar residues" evidence="7">
    <location>
        <begin position="588"/>
        <end position="604"/>
    </location>
</feature>
<feature type="compositionally biased region" description="Polar residues" evidence="7">
    <location>
        <begin position="410"/>
        <end position="455"/>
    </location>
</feature>
<proteinExistence type="predicted"/>
<sequence length="757" mass="82823">MTKTYQQAPPLPAASLPLHQQLHSFSNPPVSAHASSYVSNREQVALPKIGQTRCYWTLLSSDLHFIYLDPVLCYHLEDQQEALVGKSLLSFIHPDEQASAKHDLRDVLDSGSSHGSVTRVRFSRLSSVRRQLGYQGPPPDWAEAEKIVHDETYMAVDLVINWAADGLVLCFLHASVDINAIADNDELRKTEWTNWCGTPWLPQEQIETLYRRLLVCAPQTGSMSRVFQILLNERERPLLLSWPPDSAHGPNSRDIAKLVENVQISAGVPGGSDAKTSCTRRYKASQDMPTVFGCQVESIFIPHGTIIFACHKVNQTSPRISTTTTSATMNQVDYSTAHYVGPHGSSYYDNGTSYSLPPQMASHDAFYNNNPITQSHASAPSAYQPQRWSQCTLSSLHSVMSTDPYPAASPSHTSQLSWSSGTPSPSYTDSGPSPSFDRPTSPNYTTYSAVSASSKTAPSAVDVVPPPRRRISPTSTRDQTGPIRSSSNRPSGVLRCSSCKTTSSPEWRKGPTGKKELCNACGLRFARSRAKKEGHVPSQSRRRKDKAANATISDPVKRESNTPPSAPTYSGARRGYATSVSIAPPNNEVYSAQSTSQVVDNHTTPSPSPPASALSFVQYPGQDSRSHYTNANSYYSASGLSSLSHAHAASHPDSQQAQRHHPSHVQEPPTPHSASASHPPPLPNHQQLPPLQRLPSYVTKVSSPIPHNHSPQSSNSYERGDRAGIYTEREVHLPPTPLSAEPRNAYPSRRTLLTTQQ</sequence>
<evidence type="ECO:0000259" key="9">
    <source>
        <dbReference type="PROSITE" id="PS50114"/>
    </source>
</evidence>
<dbReference type="Gene3D" id="3.30.450.20">
    <property type="entry name" value="PAS domain"/>
    <property type="match status" value="1"/>
</dbReference>
<keyword evidence="4" id="KW-0805">Transcription regulation</keyword>
<keyword evidence="1" id="KW-0479">Metal-binding</keyword>
<dbReference type="InterPro" id="IPR000679">
    <property type="entry name" value="Znf_GATA"/>
</dbReference>
<evidence type="ECO:0000256" key="5">
    <source>
        <dbReference type="ARBA" id="ARBA00023163"/>
    </source>
</evidence>
<evidence type="ECO:0008006" key="12">
    <source>
        <dbReference type="Google" id="ProtNLM"/>
    </source>
</evidence>
<evidence type="ECO:0000256" key="1">
    <source>
        <dbReference type="ARBA" id="ARBA00022723"/>
    </source>
</evidence>
<evidence type="ECO:0000256" key="7">
    <source>
        <dbReference type="SAM" id="MobiDB-lite"/>
    </source>
</evidence>
<name>A0A9P6E369_9AGAR</name>
<dbReference type="SUPFAM" id="SSF57716">
    <property type="entry name" value="Glucocorticoid receptor-like (DNA-binding domain)"/>
    <property type="match status" value="1"/>
</dbReference>
<feature type="region of interest" description="Disordered" evidence="7">
    <location>
        <begin position="644"/>
        <end position="757"/>
    </location>
</feature>
<dbReference type="Pfam" id="PF00320">
    <property type="entry name" value="GATA"/>
    <property type="match status" value="1"/>
</dbReference>
<dbReference type="PANTHER" id="PTHR47172:SF24">
    <property type="entry name" value="GATA ZINC FINGER DOMAIN-CONTAINING PROTEIN 14-RELATED"/>
    <property type="match status" value="1"/>
</dbReference>
<dbReference type="GO" id="GO:0043565">
    <property type="term" value="F:sequence-specific DNA binding"/>
    <property type="evidence" value="ECO:0007669"/>
    <property type="project" value="InterPro"/>
</dbReference>
<evidence type="ECO:0000313" key="11">
    <source>
        <dbReference type="Proteomes" id="UP000807306"/>
    </source>
</evidence>
<dbReference type="CDD" id="cd00130">
    <property type="entry name" value="PAS"/>
    <property type="match status" value="1"/>
</dbReference>
<keyword evidence="3" id="KW-0862">Zinc</keyword>
<dbReference type="InterPro" id="IPR013088">
    <property type="entry name" value="Znf_NHR/GATA"/>
</dbReference>
<dbReference type="PROSITE" id="PS00344">
    <property type="entry name" value="GATA_ZN_FINGER_1"/>
    <property type="match status" value="1"/>
</dbReference>
<accession>A0A9P6E369</accession>
<dbReference type="PANTHER" id="PTHR47172">
    <property type="entry name" value="OS01G0976800 PROTEIN"/>
    <property type="match status" value="1"/>
</dbReference>